<name>A0A412PIN2_9FIRM</name>
<evidence type="ECO:0000313" key="5">
    <source>
        <dbReference type="Proteomes" id="UP000284731"/>
    </source>
</evidence>
<dbReference type="GO" id="GO:0008477">
    <property type="term" value="F:purine nucleosidase activity"/>
    <property type="evidence" value="ECO:0007669"/>
    <property type="project" value="TreeGrafter"/>
</dbReference>
<dbReference type="RefSeq" id="WP_118764441.1">
    <property type="nucleotide sequence ID" value="NZ_CABJCF010000001.1"/>
</dbReference>
<dbReference type="SUPFAM" id="SSF53590">
    <property type="entry name" value="Nucleoside hydrolase"/>
    <property type="match status" value="1"/>
</dbReference>
<accession>A0A412PIN2</accession>
<dbReference type="EMBL" id="QRWX01000001">
    <property type="protein sequence ID" value="RGT58047.1"/>
    <property type="molecule type" value="Genomic_DNA"/>
</dbReference>
<dbReference type="PANTHER" id="PTHR12304:SF4">
    <property type="entry name" value="URIDINE NUCLEOSIDASE"/>
    <property type="match status" value="1"/>
</dbReference>
<dbReference type="GO" id="GO:0005829">
    <property type="term" value="C:cytosol"/>
    <property type="evidence" value="ECO:0007669"/>
    <property type="project" value="TreeGrafter"/>
</dbReference>
<dbReference type="InterPro" id="IPR015910">
    <property type="entry name" value="I/U_nuclsd_hydro_CS"/>
</dbReference>
<protein>
    <submittedName>
        <fullName evidence="4">Nucleoside hydrolase</fullName>
    </submittedName>
</protein>
<dbReference type="Proteomes" id="UP000284731">
    <property type="component" value="Unassembled WGS sequence"/>
</dbReference>
<comment type="caution">
    <text evidence="4">The sequence shown here is derived from an EMBL/GenBank/DDBJ whole genome shotgun (WGS) entry which is preliminary data.</text>
</comment>
<proteinExistence type="predicted"/>
<keyword evidence="1 4" id="KW-0378">Hydrolase</keyword>
<keyword evidence="2" id="KW-0326">Glycosidase</keyword>
<dbReference type="InterPro" id="IPR001910">
    <property type="entry name" value="Inosine/uridine_hydrolase_dom"/>
</dbReference>
<dbReference type="InterPro" id="IPR036452">
    <property type="entry name" value="Ribo_hydro-like"/>
</dbReference>
<dbReference type="GO" id="GO:0045437">
    <property type="term" value="F:uridine nucleosidase activity"/>
    <property type="evidence" value="ECO:0007669"/>
    <property type="project" value="UniProtKB-ARBA"/>
</dbReference>
<dbReference type="CDD" id="cd02651">
    <property type="entry name" value="nuc_hydro_IU_UC_XIUA"/>
    <property type="match status" value="1"/>
</dbReference>
<reference evidence="4 5" key="1">
    <citation type="submission" date="2018-08" db="EMBL/GenBank/DDBJ databases">
        <title>A genome reference for cultivated species of the human gut microbiota.</title>
        <authorList>
            <person name="Zou Y."/>
            <person name="Xue W."/>
            <person name="Luo G."/>
        </authorList>
    </citation>
    <scope>NUCLEOTIDE SEQUENCE [LARGE SCALE GENOMIC DNA]</scope>
    <source>
        <strain evidence="4 5">AF18-46</strain>
    </source>
</reference>
<dbReference type="PROSITE" id="PS01247">
    <property type="entry name" value="IUNH"/>
    <property type="match status" value="1"/>
</dbReference>
<dbReference type="AlphaFoldDB" id="A0A412PIN2"/>
<dbReference type="PANTHER" id="PTHR12304">
    <property type="entry name" value="INOSINE-URIDINE PREFERRING NUCLEOSIDE HYDROLASE"/>
    <property type="match status" value="1"/>
</dbReference>
<organism evidence="4 5">
    <name type="scientific">Solobacterium moorei</name>
    <dbReference type="NCBI Taxonomy" id="102148"/>
    <lineage>
        <taxon>Bacteria</taxon>
        <taxon>Bacillati</taxon>
        <taxon>Bacillota</taxon>
        <taxon>Erysipelotrichia</taxon>
        <taxon>Erysipelotrichales</taxon>
        <taxon>Erysipelotrichaceae</taxon>
        <taxon>Solobacterium</taxon>
    </lineage>
</organism>
<sequence>MTDLIPIWIDTDTGVDDAVALLCALKLDKLAIRGISSVAGNVEHAKTFKNCRNVLAYAGREDIKVYPGAIKPMCVELDDASEVHGKDGLGGVVIPESPAEKETMHAWDAIYEAAKKEGGKLQIVAVGPLTNIANAIISHPDLKGMVKRILIMGGAAVGGNATMAAEFNIYADPHSAETVMQSGIPVVMFGLDVTVDAYLNGKDIQDIRDFNTKISKFFTDVAQSNLNFYIKNYKREILCIHDACPLIYLQYPEIFTGQKAGVYVETQSRLCFGKTVTDIWSDTKFKTRETMVILGVDREKFASTLKGLLQQY</sequence>
<evidence type="ECO:0000256" key="2">
    <source>
        <dbReference type="ARBA" id="ARBA00023295"/>
    </source>
</evidence>
<evidence type="ECO:0000259" key="3">
    <source>
        <dbReference type="Pfam" id="PF01156"/>
    </source>
</evidence>
<evidence type="ECO:0000256" key="1">
    <source>
        <dbReference type="ARBA" id="ARBA00022801"/>
    </source>
</evidence>
<dbReference type="InterPro" id="IPR023186">
    <property type="entry name" value="IUNH"/>
</dbReference>
<dbReference type="GO" id="GO:0006152">
    <property type="term" value="P:purine nucleoside catabolic process"/>
    <property type="evidence" value="ECO:0007669"/>
    <property type="project" value="TreeGrafter"/>
</dbReference>
<evidence type="ECO:0000313" key="4">
    <source>
        <dbReference type="EMBL" id="RGT58047.1"/>
    </source>
</evidence>
<gene>
    <name evidence="4" type="ORF">DWX20_03105</name>
</gene>
<feature type="domain" description="Inosine/uridine-preferring nucleoside hydrolase" evidence="3">
    <location>
        <begin position="7"/>
        <end position="302"/>
    </location>
</feature>
<dbReference type="Gene3D" id="3.90.245.10">
    <property type="entry name" value="Ribonucleoside hydrolase-like"/>
    <property type="match status" value="1"/>
</dbReference>
<dbReference type="Pfam" id="PF01156">
    <property type="entry name" value="IU_nuc_hydro"/>
    <property type="match status" value="1"/>
</dbReference>